<evidence type="ECO:0000313" key="5">
    <source>
        <dbReference type="EMBL" id="RSU14306.1"/>
    </source>
</evidence>
<dbReference type="CDD" id="cd03230">
    <property type="entry name" value="ABC_DR_subfamily_A"/>
    <property type="match status" value="1"/>
</dbReference>
<proteinExistence type="predicted"/>
<keyword evidence="2" id="KW-0547">Nucleotide-binding</keyword>
<dbReference type="EMBL" id="NGKA01000003">
    <property type="protein sequence ID" value="RSU14306.1"/>
    <property type="molecule type" value="Genomic_DNA"/>
</dbReference>
<dbReference type="Pfam" id="PF00005">
    <property type="entry name" value="ABC_tran"/>
    <property type="match status" value="1"/>
</dbReference>
<name>A0A430B1V7_9ENTE</name>
<gene>
    <name evidence="5" type="ORF">CBF29_03115</name>
</gene>
<evidence type="ECO:0000256" key="1">
    <source>
        <dbReference type="ARBA" id="ARBA00022448"/>
    </source>
</evidence>
<dbReference type="PROSITE" id="PS50893">
    <property type="entry name" value="ABC_TRANSPORTER_2"/>
    <property type="match status" value="1"/>
</dbReference>
<evidence type="ECO:0000259" key="4">
    <source>
        <dbReference type="PROSITE" id="PS50893"/>
    </source>
</evidence>
<dbReference type="GO" id="GO:0016887">
    <property type="term" value="F:ATP hydrolysis activity"/>
    <property type="evidence" value="ECO:0007669"/>
    <property type="project" value="InterPro"/>
</dbReference>
<organism evidence="5 6">
    <name type="scientific">Vagococcus elongatus</name>
    <dbReference type="NCBI Taxonomy" id="180344"/>
    <lineage>
        <taxon>Bacteria</taxon>
        <taxon>Bacillati</taxon>
        <taxon>Bacillota</taxon>
        <taxon>Bacilli</taxon>
        <taxon>Lactobacillales</taxon>
        <taxon>Enterococcaceae</taxon>
        <taxon>Vagococcus</taxon>
    </lineage>
</organism>
<accession>A0A430B1V7</accession>
<keyword evidence="3 5" id="KW-0067">ATP-binding</keyword>
<comment type="caution">
    <text evidence="5">The sequence shown here is derived from an EMBL/GenBank/DDBJ whole genome shotgun (WGS) entry which is preliminary data.</text>
</comment>
<dbReference type="InterPro" id="IPR027417">
    <property type="entry name" value="P-loop_NTPase"/>
</dbReference>
<dbReference type="SUPFAM" id="SSF52540">
    <property type="entry name" value="P-loop containing nucleoside triphosphate hydrolases"/>
    <property type="match status" value="1"/>
</dbReference>
<evidence type="ECO:0000256" key="2">
    <source>
        <dbReference type="ARBA" id="ARBA00022741"/>
    </source>
</evidence>
<keyword evidence="1" id="KW-0813">Transport</keyword>
<dbReference type="Gene3D" id="3.40.50.300">
    <property type="entry name" value="P-loop containing nucleotide triphosphate hydrolases"/>
    <property type="match status" value="1"/>
</dbReference>
<dbReference type="AlphaFoldDB" id="A0A430B1V7"/>
<dbReference type="GO" id="GO:0005524">
    <property type="term" value="F:ATP binding"/>
    <property type="evidence" value="ECO:0007669"/>
    <property type="project" value="UniProtKB-KW"/>
</dbReference>
<dbReference type="InterPro" id="IPR003439">
    <property type="entry name" value="ABC_transporter-like_ATP-bd"/>
</dbReference>
<dbReference type="Proteomes" id="UP000287605">
    <property type="component" value="Unassembled WGS sequence"/>
</dbReference>
<keyword evidence="6" id="KW-1185">Reference proteome</keyword>
<sequence length="283" mass="32152">MIRMTKAQKKYGDFQLNCSLDVPAGSITGLIGGNGSGKSTTFKLLLGLISAEGGEIKILGKNPNKLSANDREKIGVVMTDTGFSDYLNVKEIRQILKSLYSTFDEELFNSLCIRFDLPEEKKILDFSTGMKAKLKTIVAVTHDANLLILDEVTAGLDVIVRNEILDLLREYMEKNEERNILISSHISSDLENLCDDIYMIKNGEIVFYEEVDELLGQYAVLKLSEEQYAQIEKEYILFYKKEPYGYLCLTNQKQYYLDNYPDVVIEKSTIDELMIVINRGEES</sequence>
<dbReference type="PANTHER" id="PTHR42939">
    <property type="entry name" value="ABC TRANSPORTER ATP-BINDING PROTEIN ALBC-RELATED"/>
    <property type="match status" value="1"/>
</dbReference>
<dbReference type="PANTHER" id="PTHR42939:SF3">
    <property type="entry name" value="ABC TRANSPORTER ATP-BINDING COMPONENT"/>
    <property type="match status" value="1"/>
</dbReference>
<evidence type="ECO:0000256" key="3">
    <source>
        <dbReference type="ARBA" id="ARBA00022840"/>
    </source>
</evidence>
<dbReference type="RefSeq" id="WP_126807213.1">
    <property type="nucleotide sequence ID" value="NZ_NGKA01000003.1"/>
</dbReference>
<dbReference type="InterPro" id="IPR003593">
    <property type="entry name" value="AAA+_ATPase"/>
</dbReference>
<dbReference type="SMART" id="SM00382">
    <property type="entry name" value="AAA"/>
    <property type="match status" value="1"/>
</dbReference>
<protein>
    <submittedName>
        <fullName evidence="5">ABC transporter ATP-binding protein</fullName>
    </submittedName>
</protein>
<evidence type="ECO:0000313" key="6">
    <source>
        <dbReference type="Proteomes" id="UP000287605"/>
    </source>
</evidence>
<feature type="domain" description="ABC transporter" evidence="4">
    <location>
        <begin position="2"/>
        <end position="227"/>
    </location>
</feature>
<dbReference type="InterPro" id="IPR051782">
    <property type="entry name" value="ABC_Transporter_VariousFunc"/>
</dbReference>
<dbReference type="OrthoDB" id="9804819at2"/>
<reference evidence="5 6" key="1">
    <citation type="submission" date="2017-05" db="EMBL/GenBank/DDBJ databases">
        <title>Vagococcus spp. assemblies.</title>
        <authorList>
            <person name="Gulvik C.A."/>
        </authorList>
    </citation>
    <scope>NUCLEOTIDE SEQUENCE [LARGE SCALE GENOMIC DNA]</scope>
    <source>
        <strain evidence="5 6">CCUG 51432</strain>
    </source>
</reference>